<dbReference type="EMBL" id="GBEZ01012987">
    <property type="protein sequence ID" value="JAC72955.1"/>
    <property type="molecule type" value="Transcribed_RNA"/>
</dbReference>
<protein>
    <submittedName>
        <fullName evidence="2">Uncharacterized protein</fullName>
    </submittedName>
</protein>
<feature type="compositionally biased region" description="Low complexity" evidence="1">
    <location>
        <begin position="99"/>
        <end position="127"/>
    </location>
</feature>
<evidence type="ECO:0000256" key="1">
    <source>
        <dbReference type="SAM" id="MobiDB-lite"/>
    </source>
</evidence>
<sequence>QHSDLVFPHALLLHQPERKDIALPDILPTELLIPEWTAAGALKACALRLGPRQPKLAEHRGRLRKWSPKAHHANAEAGLLLGLRTASPPHLARPHPPARLRSPQPAPSRGSASTTARSSAEPSCSSSRYPPTCPQATSCCRRSRHPAGPSTAPGSRPGVSIRAQA</sequence>
<organism evidence="2">
    <name type="scientific">Tetraselmis sp. GSL018</name>
    <dbReference type="NCBI Taxonomy" id="582737"/>
    <lineage>
        <taxon>Eukaryota</taxon>
        <taxon>Viridiplantae</taxon>
        <taxon>Chlorophyta</taxon>
        <taxon>core chlorophytes</taxon>
        <taxon>Chlorodendrophyceae</taxon>
        <taxon>Chlorodendrales</taxon>
        <taxon>Chlorodendraceae</taxon>
        <taxon>Tetraselmis</taxon>
    </lineage>
</organism>
<name>A0A061RQI1_9CHLO</name>
<gene>
    <name evidence="2" type="ORF">TSPGSL018_30093</name>
</gene>
<feature type="non-terminal residue" evidence="2">
    <location>
        <position position="1"/>
    </location>
</feature>
<accession>A0A061RQI1</accession>
<reference evidence="2" key="1">
    <citation type="submission" date="2014-05" db="EMBL/GenBank/DDBJ databases">
        <title>The transcriptome of the halophilic microalga Tetraselmis sp. GSL018 isolated from the Great Salt Lake, Utah.</title>
        <authorList>
            <person name="Jinkerson R.E."/>
            <person name="D'Adamo S."/>
            <person name="Posewitz M.C."/>
        </authorList>
    </citation>
    <scope>NUCLEOTIDE SEQUENCE</scope>
    <source>
        <strain evidence="2">GSL018</strain>
    </source>
</reference>
<dbReference type="AlphaFoldDB" id="A0A061RQI1"/>
<proteinExistence type="predicted"/>
<feature type="region of interest" description="Disordered" evidence="1">
    <location>
        <begin position="77"/>
        <end position="165"/>
    </location>
</feature>
<evidence type="ECO:0000313" key="2">
    <source>
        <dbReference type="EMBL" id="JAC72955.1"/>
    </source>
</evidence>